<organism evidence="8 9">
    <name type="scientific">Bordetella flabilis</name>
    <dbReference type="NCBI Taxonomy" id="463014"/>
    <lineage>
        <taxon>Bacteria</taxon>
        <taxon>Pseudomonadati</taxon>
        <taxon>Pseudomonadota</taxon>
        <taxon>Betaproteobacteria</taxon>
        <taxon>Burkholderiales</taxon>
        <taxon>Alcaligenaceae</taxon>
        <taxon>Bordetella</taxon>
    </lineage>
</organism>
<feature type="transmembrane region" description="Helical" evidence="6">
    <location>
        <begin position="90"/>
        <end position="113"/>
    </location>
</feature>
<evidence type="ECO:0000256" key="2">
    <source>
        <dbReference type="ARBA" id="ARBA00022692"/>
    </source>
</evidence>
<evidence type="ECO:0000313" key="8">
    <source>
        <dbReference type="EMBL" id="ANN76910.1"/>
    </source>
</evidence>
<dbReference type="AlphaFoldDB" id="A0A193GAP9"/>
<evidence type="ECO:0000256" key="5">
    <source>
        <dbReference type="SAM" id="MobiDB-lite"/>
    </source>
</evidence>
<dbReference type="GO" id="GO:0016020">
    <property type="term" value="C:membrane"/>
    <property type="evidence" value="ECO:0007669"/>
    <property type="project" value="UniProtKB-SubCell"/>
</dbReference>
<dbReference type="KEGG" id="bfz:BAU07_07095"/>
<feature type="domain" description="Mechanosensitive ion channel MscS" evidence="7">
    <location>
        <begin position="182"/>
        <end position="248"/>
    </location>
</feature>
<evidence type="ECO:0000256" key="6">
    <source>
        <dbReference type="SAM" id="Phobius"/>
    </source>
</evidence>
<dbReference type="PANTHER" id="PTHR30566:SF25">
    <property type="entry name" value="INNER MEMBRANE PROTEIN"/>
    <property type="match status" value="1"/>
</dbReference>
<evidence type="ECO:0000259" key="7">
    <source>
        <dbReference type="Pfam" id="PF00924"/>
    </source>
</evidence>
<dbReference type="PANTHER" id="PTHR30566">
    <property type="entry name" value="YNAI-RELATED MECHANOSENSITIVE ION CHANNEL"/>
    <property type="match status" value="1"/>
</dbReference>
<name>A0A193GAP9_9BORD</name>
<gene>
    <name evidence="8" type="ORF">BAU07_07095</name>
</gene>
<dbReference type="STRING" id="463014.BAU07_07095"/>
<feature type="transmembrane region" description="Helical" evidence="6">
    <location>
        <begin position="12"/>
        <end position="32"/>
    </location>
</feature>
<keyword evidence="4 6" id="KW-0472">Membrane</keyword>
<dbReference type="Gene3D" id="1.10.287.1260">
    <property type="match status" value="1"/>
</dbReference>
<accession>A0A193GAP9</accession>
<evidence type="ECO:0000256" key="1">
    <source>
        <dbReference type="ARBA" id="ARBA00004370"/>
    </source>
</evidence>
<dbReference type="EMBL" id="CP016172">
    <property type="protein sequence ID" value="ANN76910.1"/>
    <property type="molecule type" value="Genomic_DNA"/>
</dbReference>
<proteinExistence type="predicted"/>
<evidence type="ECO:0000256" key="3">
    <source>
        <dbReference type="ARBA" id="ARBA00022989"/>
    </source>
</evidence>
<dbReference type="GO" id="GO:0008381">
    <property type="term" value="F:mechanosensitive monoatomic ion channel activity"/>
    <property type="evidence" value="ECO:0007669"/>
    <property type="project" value="UniProtKB-ARBA"/>
</dbReference>
<comment type="subcellular location">
    <subcellularLocation>
        <location evidence="1">Membrane</location>
    </subcellularLocation>
</comment>
<dbReference type="InterPro" id="IPR006685">
    <property type="entry name" value="MscS_channel_2nd"/>
</dbReference>
<dbReference type="Proteomes" id="UP000091926">
    <property type="component" value="Chromosome"/>
</dbReference>
<dbReference type="SUPFAM" id="SSF50182">
    <property type="entry name" value="Sm-like ribonucleoproteins"/>
    <property type="match status" value="1"/>
</dbReference>
<dbReference type="InterPro" id="IPR010920">
    <property type="entry name" value="LSM_dom_sf"/>
</dbReference>
<feature type="transmembrane region" description="Helical" evidence="6">
    <location>
        <begin position="133"/>
        <end position="154"/>
    </location>
</feature>
<protein>
    <submittedName>
        <fullName evidence="8">Mechanosensitive ion channel protein MscS</fullName>
    </submittedName>
</protein>
<evidence type="ECO:0000313" key="9">
    <source>
        <dbReference type="Proteomes" id="UP000091926"/>
    </source>
</evidence>
<sequence>MDLVLSLEHPWFVVAGSALAAVAIAMAVHRIGAMVLRRLTRHRPLLGRMVRDGYTPARWTIIAFALQLVWQGAPDTLHGIVGTRDITRLVFIGTVTWLLVRCCTAIGRGVVALHPVDGADNLTARRIHTQTQVLIRCANFAILLVGVAAMLMTFPEVRQIGASIMASAGLVGIVAGLAARPVLGNLIAGLQIAITQPIRIDDVLIVQGEWGRVQEITGAYVVVRLWDERRLIVPLQWFIENPFQNWTRSTASLIGSVFLWLDYRMPLEPLRKELERLCEDTDEWDRRVCVLQVTDTSPQAMQVRALVSASDSSKAWDLRCKVREGLVAYVQRHHADCLPRLRAELGSRPDVGGRAAHPPRELSSPTV</sequence>
<dbReference type="OrthoDB" id="9792218at2"/>
<keyword evidence="2 6" id="KW-0812">Transmembrane</keyword>
<keyword evidence="9" id="KW-1185">Reference proteome</keyword>
<dbReference type="RefSeq" id="WP_066655332.1">
    <property type="nucleotide sequence ID" value="NZ_CBCSCL010000008.1"/>
</dbReference>
<dbReference type="Gene3D" id="2.30.30.60">
    <property type="match status" value="1"/>
</dbReference>
<evidence type="ECO:0000256" key="4">
    <source>
        <dbReference type="ARBA" id="ARBA00023136"/>
    </source>
</evidence>
<feature type="transmembrane region" description="Helical" evidence="6">
    <location>
        <begin position="160"/>
        <end position="179"/>
    </location>
</feature>
<keyword evidence="3 6" id="KW-1133">Transmembrane helix</keyword>
<dbReference type="InterPro" id="IPR023408">
    <property type="entry name" value="MscS_beta-dom_sf"/>
</dbReference>
<feature type="region of interest" description="Disordered" evidence="5">
    <location>
        <begin position="348"/>
        <end position="367"/>
    </location>
</feature>
<reference evidence="8 9" key="1">
    <citation type="submission" date="2016-06" db="EMBL/GenBank/DDBJ databases">
        <title>Complete genome sequences of Bordetella bronchialis and Bordetella flabilis.</title>
        <authorList>
            <person name="LiPuma J.J."/>
            <person name="Spilker T."/>
        </authorList>
    </citation>
    <scope>NUCLEOTIDE SEQUENCE [LARGE SCALE GENOMIC DNA]</scope>
    <source>
        <strain evidence="8 9">AU10664</strain>
    </source>
</reference>
<dbReference type="Pfam" id="PF00924">
    <property type="entry name" value="MS_channel_2nd"/>
    <property type="match status" value="1"/>
</dbReference>